<evidence type="ECO:0000313" key="2">
    <source>
        <dbReference type="EMBL" id="SFF20081.1"/>
    </source>
</evidence>
<name>A0A1I2GU37_9ACTN</name>
<keyword evidence="3" id="KW-1185">Reference proteome</keyword>
<evidence type="ECO:0000256" key="1">
    <source>
        <dbReference type="SAM" id="MobiDB-lite"/>
    </source>
</evidence>
<dbReference type="EMBL" id="FONV01000007">
    <property type="protein sequence ID" value="SFF20081.1"/>
    <property type="molecule type" value="Genomic_DNA"/>
</dbReference>
<dbReference type="RefSeq" id="WP_093615994.1">
    <property type="nucleotide sequence ID" value="NZ_BOMT01000041.1"/>
</dbReference>
<accession>A0A1I2GU37</accession>
<dbReference type="AlphaFoldDB" id="A0A1I2GU37"/>
<feature type="compositionally biased region" description="Basic and acidic residues" evidence="1">
    <location>
        <begin position="112"/>
        <end position="125"/>
    </location>
</feature>
<protein>
    <submittedName>
        <fullName evidence="2">SWIM zinc finger</fullName>
    </submittedName>
</protein>
<feature type="region of interest" description="Disordered" evidence="1">
    <location>
        <begin position="107"/>
        <end position="213"/>
    </location>
</feature>
<organism evidence="2 3">
    <name type="scientific">Actinoplanes philippinensis</name>
    <dbReference type="NCBI Taxonomy" id="35752"/>
    <lineage>
        <taxon>Bacteria</taxon>
        <taxon>Bacillati</taxon>
        <taxon>Actinomycetota</taxon>
        <taxon>Actinomycetes</taxon>
        <taxon>Micromonosporales</taxon>
        <taxon>Micromonosporaceae</taxon>
        <taxon>Actinoplanes</taxon>
    </lineage>
</organism>
<evidence type="ECO:0000313" key="3">
    <source>
        <dbReference type="Proteomes" id="UP000199645"/>
    </source>
</evidence>
<dbReference type="STRING" id="35752.SAMN05421541_107111"/>
<dbReference type="OrthoDB" id="246789at2"/>
<sequence>MNLPAVAAEVTAEAVAALPARLAKRLDAVVEQAGAWPVSGDGGVITVRADDRTIVTLSTPVVAAGDAVCSCLLAPRCLHRAAVLSRAPVLAAGSEVTAGGHAVQAAIGSAEPRADAEAETSREASRASAGPPPAEPGSTGHPTAAPGSTGSPSDPAQPGAATPLDDSRDSRTSAAESTSAAPGGQRRGNSGEPVLAGAPQVRPGARTPAGAIADVRPPVTEAQRLAAAGLVTAASAVLATGIPGAGAVAQAELLRAVHQARAVRLFAPAAAAVRVVEHLRAARRDDPAFRLAVLTDDLREVLVSCHRVTSGDASAAGVARRAYGPVGDLRLHGIFCEPVRAATGHAGAVTYLADAGGRIWVVSDVKPADPAAAVSAAHTSVELGEARLSHHDLARGGLLAVNAQASATGRLSHGRARQAVSVPGAGWFDTPLDMLWQVVPAAQVERWLTAAALPEQERPASYDLAFLDGTIVGADRRGLLLSTEHAGTLAVTAALDDPALPHVTNLRLLATHAAGHPVRFAGRFLDTRRVAGLAFAARWLPSRHGGHADLGTVRLTRADMPGALPIPPSSAAEPPAPAPLHLLRHHLERVVSAGRPALLTGVAGDAHRLTAAHLGGAAAFLTALGSAGMRRTRDVFGRLDPHDVEVLAQAWLTAAIYEQAAARETIRAAWAGASSGD</sequence>
<feature type="compositionally biased region" description="Low complexity" evidence="1">
    <location>
        <begin position="172"/>
        <end position="181"/>
    </location>
</feature>
<gene>
    <name evidence="2" type="ORF">SAMN05421541_107111</name>
</gene>
<proteinExistence type="predicted"/>
<reference evidence="2 3" key="1">
    <citation type="submission" date="2016-10" db="EMBL/GenBank/DDBJ databases">
        <authorList>
            <person name="de Groot N.N."/>
        </authorList>
    </citation>
    <scope>NUCLEOTIDE SEQUENCE [LARGE SCALE GENOMIC DNA]</scope>
    <source>
        <strain evidence="2 3">DSM 43019</strain>
    </source>
</reference>
<dbReference type="Proteomes" id="UP000199645">
    <property type="component" value="Unassembled WGS sequence"/>
</dbReference>